<evidence type="ECO:0000256" key="6">
    <source>
        <dbReference type="ARBA" id="ARBA00023002"/>
    </source>
</evidence>
<evidence type="ECO:0000313" key="10">
    <source>
        <dbReference type="Proteomes" id="UP000608579"/>
    </source>
</evidence>
<organism evidence="9 10">
    <name type="scientific">Caldiarchaeum subterraneum</name>
    <dbReference type="NCBI Taxonomy" id="311458"/>
    <lineage>
        <taxon>Archaea</taxon>
        <taxon>Nitrososphaerota</taxon>
        <taxon>Candidatus Caldarchaeales</taxon>
        <taxon>Candidatus Caldarchaeaceae</taxon>
        <taxon>Candidatus Caldarchaeum</taxon>
    </lineage>
</organism>
<dbReference type="PROSITE" id="PS51819">
    <property type="entry name" value="VOC"/>
    <property type="match status" value="2"/>
</dbReference>
<dbReference type="NCBIfam" id="TIGR02295">
    <property type="entry name" value="HpaD"/>
    <property type="match status" value="1"/>
</dbReference>
<accession>A0A832ZWL1</accession>
<evidence type="ECO:0000256" key="4">
    <source>
        <dbReference type="ARBA" id="ARBA00022797"/>
    </source>
</evidence>
<proteinExistence type="inferred from homology"/>
<evidence type="ECO:0000256" key="3">
    <source>
        <dbReference type="ARBA" id="ARBA00022723"/>
    </source>
</evidence>
<gene>
    <name evidence="9" type="primary">hpaD</name>
    <name evidence="9" type="ORF">EYH45_06475</name>
</gene>
<evidence type="ECO:0000256" key="7">
    <source>
        <dbReference type="ARBA" id="ARBA00023004"/>
    </source>
</evidence>
<dbReference type="PROSITE" id="PS00934">
    <property type="entry name" value="GLYOXALASE_I_1"/>
    <property type="match status" value="1"/>
</dbReference>
<keyword evidence="6 9" id="KW-0560">Oxidoreductase</keyword>
<dbReference type="InterPro" id="IPR029068">
    <property type="entry name" value="Glyas_Bleomycin-R_OHBP_Dase"/>
</dbReference>
<protein>
    <submittedName>
        <fullName evidence="9">3,4-dihydroxyphenylacetate 2,3-dioxygenase</fullName>
        <ecNumber evidence="9">1.13.11.15</ecNumber>
    </submittedName>
</protein>
<keyword evidence="3" id="KW-0479">Metal-binding</keyword>
<evidence type="ECO:0000256" key="2">
    <source>
        <dbReference type="ARBA" id="ARBA00008784"/>
    </source>
</evidence>
<dbReference type="InterPro" id="IPR037523">
    <property type="entry name" value="VOC_core"/>
</dbReference>
<dbReference type="EC" id="1.13.11.15" evidence="9"/>
<dbReference type="InterPro" id="IPR000486">
    <property type="entry name" value="Xdiol_ring_cleave_dOase_1/2"/>
</dbReference>
<dbReference type="Gene3D" id="3.10.180.10">
    <property type="entry name" value="2,3-Dihydroxybiphenyl 1,2-Dioxygenase, domain 1"/>
    <property type="match status" value="2"/>
</dbReference>
<evidence type="ECO:0000259" key="8">
    <source>
        <dbReference type="PROSITE" id="PS51819"/>
    </source>
</evidence>
<name>A0A832ZWL1_CALS0</name>
<keyword evidence="7" id="KW-0408">Iron</keyword>
<dbReference type="EMBL" id="DQVM01000122">
    <property type="protein sequence ID" value="HIQ30191.1"/>
    <property type="molecule type" value="Genomic_DNA"/>
</dbReference>
<comment type="caution">
    <text evidence="9">The sequence shown here is derived from an EMBL/GenBank/DDBJ whole genome shotgun (WGS) entry which is preliminary data.</text>
</comment>
<dbReference type="InterPro" id="IPR018146">
    <property type="entry name" value="Glyoxalase_1_CS"/>
</dbReference>
<dbReference type="InterPro" id="IPR011981">
    <property type="entry name" value="DHPA_dOase_Mn/Fe"/>
</dbReference>
<dbReference type="GO" id="GO:0008198">
    <property type="term" value="F:ferrous iron binding"/>
    <property type="evidence" value="ECO:0007669"/>
    <property type="project" value="InterPro"/>
</dbReference>
<evidence type="ECO:0000256" key="5">
    <source>
        <dbReference type="ARBA" id="ARBA00022964"/>
    </source>
</evidence>
<sequence length="325" mass="37653">MFSITRVGHVEIRVTDLERAWRFYVDMLGFVETERSGDRIYLRGYEERQHHSLVLKLADSPGLAHFAYRVADPEDLDRLAEFYKAKNLPVVKIPAGREKGQGEAIRVQDPLGFPVEFYHEMEEVERMLQQFHLYRGASPMRLDHVNCQTPNVQAGYDYYVKELGFWVSEYTETDDGVLWAAWLHRKQNVHDIALMTGTGPRLHHFAYWVQDLYGVIKVCDILAGADMVKNIERGPGRHGLSNAFFVYVRDPDGNRMEIYTSDYMIADPDWKPIKWSLNDPRRQTFWGHAAPRSWFDEASLVESVVDGKLLTPTPAELKDRPDFVT</sequence>
<dbReference type="InterPro" id="IPR050383">
    <property type="entry name" value="GlyoxalaseI/FosfomycinResist"/>
</dbReference>
<dbReference type="AlphaFoldDB" id="A0A832ZWL1"/>
<comment type="cofactor">
    <cofactor evidence="1">
        <name>Fe(2+)</name>
        <dbReference type="ChEBI" id="CHEBI:29033"/>
    </cofactor>
</comment>
<evidence type="ECO:0000313" key="9">
    <source>
        <dbReference type="EMBL" id="HIQ30191.1"/>
    </source>
</evidence>
<dbReference type="GO" id="GO:0008687">
    <property type="term" value="F:3,4-dihydroxyphenylacetate 2,3-dioxygenase activity"/>
    <property type="evidence" value="ECO:0007669"/>
    <property type="project" value="UniProtKB-EC"/>
</dbReference>
<evidence type="ECO:0000256" key="1">
    <source>
        <dbReference type="ARBA" id="ARBA00001954"/>
    </source>
</evidence>
<keyword evidence="5 9" id="KW-0223">Dioxygenase</keyword>
<dbReference type="PANTHER" id="PTHR21366">
    <property type="entry name" value="GLYOXALASE FAMILY PROTEIN"/>
    <property type="match status" value="1"/>
</dbReference>
<dbReference type="Proteomes" id="UP000608579">
    <property type="component" value="Unassembled WGS sequence"/>
</dbReference>
<reference evidence="9" key="1">
    <citation type="journal article" date="2020" name="ISME J.">
        <title>Gammaproteobacteria mediating utilization of methyl-, sulfur- and petroleum organic compounds in deep ocean hydrothermal plumes.</title>
        <authorList>
            <person name="Zhou Z."/>
            <person name="Liu Y."/>
            <person name="Pan J."/>
            <person name="Cron B.R."/>
            <person name="Toner B.M."/>
            <person name="Anantharaman K."/>
            <person name="Breier J.A."/>
            <person name="Dick G.J."/>
            <person name="Li M."/>
        </authorList>
    </citation>
    <scope>NUCLEOTIDE SEQUENCE</scope>
    <source>
        <strain evidence="9">SZUA-1515</strain>
    </source>
</reference>
<dbReference type="Pfam" id="PF00903">
    <property type="entry name" value="Glyoxalase"/>
    <property type="match status" value="2"/>
</dbReference>
<feature type="domain" description="VOC" evidence="8">
    <location>
        <begin position="6"/>
        <end position="120"/>
    </location>
</feature>
<feature type="domain" description="VOC" evidence="8">
    <location>
        <begin position="141"/>
        <end position="261"/>
    </location>
</feature>
<dbReference type="PROSITE" id="PS00082">
    <property type="entry name" value="EXTRADIOL_DIOXYGENAS"/>
    <property type="match status" value="1"/>
</dbReference>
<comment type="similarity">
    <text evidence="2">Belongs to the extradiol ring-cleavage dioxygenase family.</text>
</comment>
<dbReference type="SUPFAM" id="SSF54593">
    <property type="entry name" value="Glyoxalase/Bleomycin resistance protein/Dihydroxybiphenyl dioxygenase"/>
    <property type="match status" value="1"/>
</dbReference>
<keyword evidence="4" id="KW-0058">Aromatic hydrocarbons catabolism</keyword>
<dbReference type="InterPro" id="IPR004360">
    <property type="entry name" value="Glyas_Fos-R_dOase_dom"/>
</dbReference>
<dbReference type="GO" id="GO:0004462">
    <property type="term" value="F:lactoylglutathione lyase activity"/>
    <property type="evidence" value="ECO:0007669"/>
    <property type="project" value="InterPro"/>
</dbReference>